<dbReference type="Gene3D" id="1.10.3720.10">
    <property type="entry name" value="MetI-like"/>
    <property type="match status" value="1"/>
</dbReference>
<dbReference type="PANTHER" id="PTHR43227:SF11">
    <property type="entry name" value="BLL4140 PROTEIN"/>
    <property type="match status" value="1"/>
</dbReference>
<feature type="transmembrane region" description="Helical" evidence="7">
    <location>
        <begin position="31"/>
        <end position="53"/>
    </location>
</feature>
<evidence type="ECO:0000256" key="6">
    <source>
        <dbReference type="ARBA" id="ARBA00023136"/>
    </source>
</evidence>
<evidence type="ECO:0000256" key="5">
    <source>
        <dbReference type="ARBA" id="ARBA00022989"/>
    </source>
</evidence>
<evidence type="ECO:0000313" key="8">
    <source>
        <dbReference type="EMBL" id="EOB32521.1"/>
    </source>
</evidence>
<dbReference type="GO" id="GO:0005886">
    <property type="term" value="C:plasma membrane"/>
    <property type="evidence" value="ECO:0007669"/>
    <property type="project" value="UniProtKB-SubCell"/>
</dbReference>
<evidence type="ECO:0000256" key="1">
    <source>
        <dbReference type="ARBA" id="ARBA00004651"/>
    </source>
</evidence>
<comment type="subcellular location">
    <subcellularLocation>
        <location evidence="1">Cell membrane</location>
        <topology evidence="1">Multi-pass membrane protein</topology>
    </subcellularLocation>
</comment>
<dbReference type="InterPro" id="IPR035906">
    <property type="entry name" value="MetI-like_sf"/>
</dbReference>
<evidence type="ECO:0000256" key="3">
    <source>
        <dbReference type="ARBA" id="ARBA00022475"/>
    </source>
</evidence>
<keyword evidence="5 7" id="KW-1133">Transmembrane helix</keyword>
<dbReference type="EMBL" id="AQTU01000013">
    <property type="protein sequence ID" value="EOB32521.1"/>
    <property type="molecule type" value="Genomic_DNA"/>
</dbReference>
<gene>
    <name evidence="8" type="ORF">D065_05482</name>
</gene>
<dbReference type="Proteomes" id="UP000013315">
    <property type="component" value="Unassembled WGS sequence"/>
</dbReference>
<organism evidence="8 9">
    <name type="scientific">Streptococcus mitis 13/39</name>
    <dbReference type="NCBI Taxonomy" id="1239793"/>
    <lineage>
        <taxon>Bacteria</taxon>
        <taxon>Bacillati</taxon>
        <taxon>Bacillota</taxon>
        <taxon>Bacilli</taxon>
        <taxon>Lactobacillales</taxon>
        <taxon>Streptococcaceae</taxon>
        <taxon>Streptococcus</taxon>
        <taxon>Streptococcus mitis group</taxon>
    </lineage>
</organism>
<keyword evidence="3" id="KW-1003">Cell membrane</keyword>
<dbReference type="PANTHER" id="PTHR43227">
    <property type="entry name" value="BLL4140 PROTEIN"/>
    <property type="match status" value="1"/>
</dbReference>
<sequence length="62" mass="6988">MIQLLTSGGPNYSTSTLMYYLYEKAFQLTEYGYANTIGVFLAVMIAIVSFVQFKVLGNDVEY</sequence>
<evidence type="ECO:0000256" key="7">
    <source>
        <dbReference type="SAM" id="Phobius"/>
    </source>
</evidence>
<accession>R0MC27</accession>
<dbReference type="AlphaFoldDB" id="R0MC27"/>
<proteinExistence type="predicted"/>
<reference evidence="8 9" key="1">
    <citation type="submission" date="2013-04" db="EMBL/GenBank/DDBJ databases">
        <authorList>
            <person name="Ikryannikova L.N."/>
            <person name="Ilina E.N."/>
            <person name="Kostryukova E.S."/>
            <person name="Semashko T.A."/>
            <person name="Karpova I.Y.U."/>
            <person name="Larin A.K."/>
            <person name="Ischenko D.S."/>
            <person name="Alekseev D.G."/>
            <person name="Klimova E.A."/>
            <person name="Filimonova A.V."/>
            <person name="Savinova T.A."/>
            <person name="Filimonova O.Y.U."/>
            <person name="Dubovickaya V.A."/>
            <person name="Sidorenko S.V."/>
            <person name="Govorun V.M."/>
        </authorList>
    </citation>
    <scope>NUCLEOTIDE SEQUENCE [LARGE SCALE GENOMIC DNA]</scope>
    <source>
        <strain evidence="8 9">13/39</strain>
    </source>
</reference>
<evidence type="ECO:0000256" key="2">
    <source>
        <dbReference type="ARBA" id="ARBA00022448"/>
    </source>
</evidence>
<name>R0MC27_STRMT</name>
<keyword evidence="6 7" id="KW-0472">Membrane</keyword>
<protein>
    <submittedName>
        <fullName evidence="8">Sugar ABC transporter permease</fullName>
    </submittedName>
</protein>
<keyword evidence="2" id="KW-0813">Transport</keyword>
<evidence type="ECO:0000256" key="4">
    <source>
        <dbReference type="ARBA" id="ARBA00022692"/>
    </source>
</evidence>
<dbReference type="PATRIC" id="fig|1239793.3.peg.1068"/>
<dbReference type="SUPFAM" id="SSF161098">
    <property type="entry name" value="MetI-like"/>
    <property type="match status" value="1"/>
</dbReference>
<dbReference type="InterPro" id="IPR050809">
    <property type="entry name" value="UgpAE/MalFG_permease"/>
</dbReference>
<keyword evidence="4 7" id="KW-0812">Transmembrane</keyword>
<evidence type="ECO:0000313" key="9">
    <source>
        <dbReference type="Proteomes" id="UP000013315"/>
    </source>
</evidence>
<comment type="caution">
    <text evidence="8">The sequence shown here is derived from an EMBL/GenBank/DDBJ whole genome shotgun (WGS) entry which is preliminary data.</text>
</comment>